<dbReference type="InterPro" id="IPR013342">
    <property type="entry name" value="Mandelate_racemase_C"/>
</dbReference>
<comment type="cofactor">
    <cofactor evidence="5">
        <name>Mg(2+)</name>
        <dbReference type="ChEBI" id="CHEBI:18420"/>
    </cofactor>
    <text evidence="5">Binds 1 Mg(2+) ion per subunit.</text>
</comment>
<dbReference type="EMBL" id="JAUSUK010000002">
    <property type="protein sequence ID" value="MDQ0326782.1"/>
    <property type="molecule type" value="Genomic_DNA"/>
</dbReference>
<keyword evidence="6" id="KW-0472">Membrane</keyword>
<gene>
    <name evidence="8" type="ORF">J2R99_002651</name>
</gene>
<dbReference type="Pfam" id="PF13378">
    <property type="entry name" value="MR_MLE_C"/>
    <property type="match status" value="1"/>
</dbReference>
<dbReference type="SFLD" id="SFLDG00180">
    <property type="entry name" value="muconate_cycloisomerase"/>
    <property type="match status" value="1"/>
</dbReference>
<evidence type="ECO:0000313" key="9">
    <source>
        <dbReference type="Proteomes" id="UP001230253"/>
    </source>
</evidence>
<keyword evidence="6" id="KW-1133">Transmembrane helix</keyword>
<feature type="transmembrane region" description="Helical" evidence="6">
    <location>
        <begin position="265"/>
        <end position="286"/>
    </location>
</feature>
<comment type="caution">
    <text evidence="8">The sequence shown here is derived from an EMBL/GenBank/DDBJ whole genome shotgun (WGS) entry which is preliminary data.</text>
</comment>
<dbReference type="EC" id="5.1.1.-" evidence="5"/>
<evidence type="ECO:0000256" key="3">
    <source>
        <dbReference type="ARBA" id="ARBA00022842"/>
    </source>
</evidence>
<feature type="domain" description="Mandelate racemase/muconate lactonizing enzyme C-terminal" evidence="7">
    <location>
        <begin position="128"/>
        <end position="219"/>
    </location>
</feature>
<evidence type="ECO:0000256" key="1">
    <source>
        <dbReference type="ARBA" id="ARBA00008031"/>
    </source>
</evidence>
<dbReference type="PANTHER" id="PTHR48080">
    <property type="entry name" value="D-GALACTONATE DEHYDRATASE-RELATED"/>
    <property type="match status" value="1"/>
</dbReference>
<dbReference type="InterPro" id="IPR036849">
    <property type="entry name" value="Enolase-like_C_sf"/>
</dbReference>
<dbReference type="Proteomes" id="UP001230253">
    <property type="component" value="Unassembled WGS sequence"/>
</dbReference>
<comment type="similarity">
    <text evidence="1 5">Belongs to the mandelate racemase/muconate lactonizing enzyme family.</text>
</comment>
<keyword evidence="9" id="KW-1185">Reference proteome</keyword>
<evidence type="ECO:0000313" key="8">
    <source>
        <dbReference type="EMBL" id="MDQ0326782.1"/>
    </source>
</evidence>
<reference evidence="8 9" key="1">
    <citation type="submission" date="2023-07" db="EMBL/GenBank/DDBJ databases">
        <title>Genomic Encyclopedia of Type Strains, Phase IV (KMG-IV): sequencing the most valuable type-strain genomes for metagenomic binning, comparative biology and taxonomic classification.</title>
        <authorList>
            <person name="Goeker M."/>
        </authorList>
    </citation>
    <scope>NUCLEOTIDE SEQUENCE [LARGE SCALE GENOMIC DNA]</scope>
    <source>
        <strain evidence="8 9">DSM 11549</strain>
    </source>
</reference>
<keyword evidence="6" id="KW-0812">Transmembrane</keyword>
<dbReference type="CDD" id="cd03319">
    <property type="entry name" value="L-Ala-DL-Glu_epimerase"/>
    <property type="match status" value="1"/>
</dbReference>
<organism evidence="8 9">
    <name type="scientific">Rhodopseudomonas julia</name>
    <dbReference type="NCBI Taxonomy" id="200617"/>
    <lineage>
        <taxon>Bacteria</taxon>
        <taxon>Pseudomonadati</taxon>
        <taxon>Pseudomonadota</taxon>
        <taxon>Alphaproteobacteria</taxon>
        <taxon>Hyphomicrobiales</taxon>
        <taxon>Nitrobacteraceae</taxon>
        <taxon>Rhodopseudomonas</taxon>
    </lineage>
</organism>
<evidence type="ECO:0000256" key="5">
    <source>
        <dbReference type="RuleBase" id="RU366006"/>
    </source>
</evidence>
<dbReference type="NCBIfam" id="NF042940">
    <property type="entry name" value="racemase_DgcA"/>
    <property type="match status" value="1"/>
</dbReference>
<name>A0ABU0CCI9_9BRAD</name>
<dbReference type="InterPro" id="IPR013341">
    <property type="entry name" value="Mandelate_racemase_N_dom"/>
</dbReference>
<dbReference type="Gene3D" id="3.30.390.10">
    <property type="entry name" value="Enolase-like, N-terminal domain"/>
    <property type="match status" value="1"/>
</dbReference>
<dbReference type="InterPro" id="IPR034593">
    <property type="entry name" value="DgoD-like"/>
</dbReference>
<proteinExistence type="inferred from homology"/>
<accession>A0ABU0CCI9</accession>
<dbReference type="RefSeq" id="WP_307154914.1">
    <property type="nucleotide sequence ID" value="NZ_JAUSUK010000002.1"/>
</dbReference>
<dbReference type="SUPFAM" id="SSF51604">
    <property type="entry name" value="Enolase C-terminal domain-like"/>
    <property type="match status" value="1"/>
</dbReference>
<dbReference type="Gene3D" id="3.20.20.120">
    <property type="entry name" value="Enolase-like C-terminal domain"/>
    <property type="match status" value="1"/>
</dbReference>
<dbReference type="InterPro" id="IPR029017">
    <property type="entry name" value="Enolase-like_N"/>
</dbReference>
<dbReference type="SFLD" id="SFLDS00001">
    <property type="entry name" value="Enolase"/>
    <property type="match status" value="1"/>
</dbReference>
<sequence>MSLSLDLAVESWPIAGSFTISRGSRTEAKVIVAHLKDGPHTGRGECVPYPRYGETVESVAEQIRGVDLDGLDRENLRKRLPAGAARNAIDCAFWDLEAKRDGTSAADRCGHMVARPLETAYTISLGSPSDMASAAHRAGHNHVLKLKLGGEGDAERVRAVRAAMPHVPLIVDANESWSEHNILENMRACAESHVQLIEQPLPAGEDEMLREMPHVAPICADESLHTLADLDGLTGKYDAVNVKLDKAGGLTEALELVREARRRGYLIMIGCMVGTSLAMAPAVILAQDADIVDLDGPLLLARDRQPGLVYVGALVEPPTPQLWG</sequence>
<keyword evidence="3 5" id="KW-0460">Magnesium</keyword>
<dbReference type="Pfam" id="PF02746">
    <property type="entry name" value="MR_MLE_N"/>
    <property type="match status" value="1"/>
</dbReference>
<dbReference type="SFLD" id="SFLDF00010">
    <property type="entry name" value="dipeptide_epimerase"/>
    <property type="match status" value="1"/>
</dbReference>
<protein>
    <recommendedName>
        <fullName evidence="5">Dipeptide epimerase</fullName>
        <ecNumber evidence="5">5.1.1.-</ecNumber>
    </recommendedName>
</protein>
<evidence type="ECO:0000256" key="2">
    <source>
        <dbReference type="ARBA" id="ARBA00022723"/>
    </source>
</evidence>
<keyword evidence="2 5" id="KW-0479">Metal-binding</keyword>
<evidence type="ECO:0000256" key="4">
    <source>
        <dbReference type="ARBA" id="ARBA00023235"/>
    </source>
</evidence>
<dbReference type="InterPro" id="IPR029065">
    <property type="entry name" value="Enolase_C-like"/>
</dbReference>
<dbReference type="PANTHER" id="PTHR48080:SF3">
    <property type="entry name" value="ENOLASE SUPERFAMILY MEMBER DDB_G0284701"/>
    <property type="match status" value="1"/>
</dbReference>
<dbReference type="InterPro" id="IPR034603">
    <property type="entry name" value="Dipeptide_epimerase"/>
</dbReference>
<evidence type="ECO:0000256" key="6">
    <source>
        <dbReference type="SAM" id="Phobius"/>
    </source>
</evidence>
<keyword evidence="4 5" id="KW-0413">Isomerase</keyword>
<dbReference type="SMART" id="SM00922">
    <property type="entry name" value="MR_MLE"/>
    <property type="match status" value="1"/>
</dbReference>
<dbReference type="SUPFAM" id="SSF54826">
    <property type="entry name" value="Enolase N-terminal domain-like"/>
    <property type="match status" value="1"/>
</dbReference>
<evidence type="ECO:0000259" key="7">
    <source>
        <dbReference type="SMART" id="SM00922"/>
    </source>
</evidence>